<evidence type="ECO:0000256" key="1">
    <source>
        <dbReference type="SAM" id="Phobius"/>
    </source>
</evidence>
<evidence type="ECO:0000313" key="2">
    <source>
        <dbReference type="EMBL" id="CAA9398509.1"/>
    </source>
</evidence>
<gene>
    <name evidence="2" type="ORF">AVDCRST_MAG06-2038</name>
</gene>
<organism evidence="2">
    <name type="scientific">uncultured Nocardioides sp</name>
    <dbReference type="NCBI Taxonomy" id="198441"/>
    <lineage>
        <taxon>Bacteria</taxon>
        <taxon>Bacillati</taxon>
        <taxon>Actinomycetota</taxon>
        <taxon>Actinomycetes</taxon>
        <taxon>Propionibacteriales</taxon>
        <taxon>Nocardioidaceae</taxon>
        <taxon>Nocardioides</taxon>
        <taxon>environmental samples</taxon>
    </lineage>
</organism>
<accession>A0A6J4NZR3</accession>
<keyword evidence="1" id="KW-0812">Transmembrane</keyword>
<keyword evidence="1" id="KW-1133">Transmembrane helix</keyword>
<feature type="transmembrane region" description="Helical" evidence="1">
    <location>
        <begin position="93"/>
        <end position="116"/>
    </location>
</feature>
<sequence>MASDVLLVGGTEVAGEDPRGPRVLDALALPAAQERAAALASLGIRFVATDDSVRLGEEENDLLRPDVPGDPVVSSGELRVVELARPTLSSTPVATAVALGAAWTVWLGWPLGALLLTLRRHHRARGGTGG</sequence>
<protein>
    <submittedName>
        <fullName evidence="2">Uncharacterized protein</fullName>
    </submittedName>
</protein>
<name>A0A6J4NZR3_9ACTN</name>
<keyword evidence="1" id="KW-0472">Membrane</keyword>
<reference evidence="2" key="1">
    <citation type="submission" date="2020-02" db="EMBL/GenBank/DDBJ databases">
        <authorList>
            <person name="Meier V. D."/>
        </authorList>
    </citation>
    <scope>NUCLEOTIDE SEQUENCE</scope>
    <source>
        <strain evidence="2">AVDCRST_MAG06</strain>
    </source>
</reference>
<dbReference type="AlphaFoldDB" id="A0A6J4NZR3"/>
<proteinExistence type="predicted"/>
<dbReference type="EMBL" id="CADCUP010000136">
    <property type="protein sequence ID" value="CAA9398509.1"/>
    <property type="molecule type" value="Genomic_DNA"/>
</dbReference>